<feature type="region of interest" description="Disordered" evidence="1">
    <location>
        <begin position="1"/>
        <end position="58"/>
    </location>
</feature>
<gene>
    <name evidence="2" type="ORF">BP6252_12653</name>
</gene>
<protein>
    <submittedName>
        <fullName evidence="2">Uncharacterized protein</fullName>
    </submittedName>
</protein>
<accession>A0A3D8QCI6</accession>
<keyword evidence="3" id="KW-1185">Reference proteome</keyword>
<comment type="caution">
    <text evidence="2">The sequence shown here is derived from an EMBL/GenBank/DDBJ whole genome shotgun (WGS) entry which is preliminary data.</text>
</comment>
<reference evidence="2 3" key="1">
    <citation type="journal article" date="2018" name="IMA Fungus">
        <title>IMA Genome-F 9: Draft genome sequence of Annulohypoxylon stygium, Aspergillus mulundensis, Berkeleyomyces basicola (syn. Thielaviopsis basicola), Ceratocystis smalleyi, two Cercospora beticola strains, Coleophoma cylindrospora, Fusarium fracticaudum, Phialophora cf. hyalina, and Morchella septimelata.</title>
        <authorList>
            <person name="Wingfield B.D."/>
            <person name="Bills G.F."/>
            <person name="Dong Y."/>
            <person name="Huang W."/>
            <person name="Nel W.J."/>
            <person name="Swalarsk-Parry B.S."/>
            <person name="Vaghefi N."/>
            <person name="Wilken P.M."/>
            <person name="An Z."/>
            <person name="de Beer Z.W."/>
            <person name="De Vos L."/>
            <person name="Chen L."/>
            <person name="Duong T.A."/>
            <person name="Gao Y."/>
            <person name="Hammerbacher A."/>
            <person name="Kikkert J.R."/>
            <person name="Li Y."/>
            <person name="Li H."/>
            <person name="Li K."/>
            <person name="Li Q."/>
            <person name="Liu X."/>
            <person name="Ma X."/>
            <person name="Naidoo K."/>
            <person name="Pethybridge S.J."/>
            <person name="Sun J."/>
            <person name="Steenkamp E.T."/>
            <person name="van der Nest M.A."/>
            <person name="van Wyk S."/>
            <person name="Wingfield M.J."/>
            <person name="Xiong C."/>
            <person name="Yue Q."/>
            <person name="Zhang X."/>
        </authorList>
    </citation>
    <scope>NUCLEOTIDE SEQUENCE [LARGE SCALE GENOMIC DNA]</scope>
    <source>
        <strain evidence="2 3">BP6252</strain>
    </source>
</reference>
<organism evidence="2 3">
    <name type="scientific">Coleophoma cylindrospora</name>
    <dbReference type="NCBI Taxonomy" id="1849047"/>
    <lineage>
        <taxon>Eukaryota</taxon>
        <taxon>Fungi</taxon>
        <taxon>Dikarya</taxon>
        <taxon>Ascomycota</taxon>
        <taxon>Pezizomycotina</taxon>
        <taxon>Leotiomycetes</taxon>
        <taxon>Helotiales</taxon>
        <taxon>Dermateaceae</taxon>
        <taxon>Coleophoma</taxon>
    </lineage>
</organism>
<feature type="compositionally biased region" description="Basic and acidic residues" evidence="1">
    <location>
        <begin position="47"/>
        <end position="58"/>
    </location>
</feature>
<evidence type="ECO:0000256" key="1">
    <source>
        <dbReference type="SAM" id="MobiDB-lite"/>
    </source>
</evidence>
<sequence length="262" mass="28818">MIKIPSGPAQDRNVRRLICGEQKSRAAGGNGELGDDGSRGQRSPAVSRRELEESEEKRGLEMFELPCPTPAEAWRLIAAYPSIRSSFPNILEALATPSITHLKLDKKARPRYQQGLSLRRLEESNIGPAAWESFRAAQRKVSISLPLELWASDTAKASWLHRPGHAMVRCKAMHRTSLSDVSFAGDRDDEGEDTPTSATWRRAESSLVMVPALCPCTGTDQFELTFAATPDRMYMQLEPCVADVKDLGNRTPLRVASSAGGQ</sequence>
<dbReference type="AlphaFoldDB" id="A0A3D8QCI6"/>
<name>A0A3D8QCI6_9HELO</name>
<proteinExistence type="predicted"/>
<dbReference type="EMBL" id="PDLM01000016">
    <property type="protein sequence ID" value="RDW59566.1"/>
    <property type="molecule type" value="Genomic_DNA"/>
</dbReference>
<evidence type="ECO:0000313" key="2">
    <source>
        <dbReference type="EMBL" id="RDW59566.1"/>
    </source>
</evidence>
<evidence type="ECO:0000313" key="3">
    <source>
        <dbReference type="Proteomes" id="UP000256645"/>
    </source>
</evidence>
<dbReference type="Proteomes" id="UP000256645">
    <property type="component" value="Unassembled WGS sequence"/>
</dbReference>